<reference evidence="1 2" key="1">
    <citation type="submission" date="2019-04" db="EMBL/GenBank/DDBJ databases">
        <title>Chromosome genome assembly for Takifugu flavidus.</title>
        <authorList>
            <person name="Xiao S."/>
        </authorList>
    </citation>
    <scope>NUCLEOTIDE SEQUENCE [LARGE SCALE GENOMIC DNA]</scope>
    <source>
        <strain evidence="1">HTHZ2018</strain>
        <tissue evidence="1">Muscle</tissue>
    </source>
</reference>
<dbReference type="AlphaFoldDB" id="A0A5C6ND76"/>
<sequence length="66" mass="7270">MGAAMCKLSDKVGQHMKKRSPGCKYTCHATCQERVSLDCQTLVSPVSQDHLNNNHSALHIVLVIVH</sequence>
<proteinExistence type="predicted"/>
<name>A0A5C6ND76_9TELE</name>
<protein>
    <submittedName>
        <fullName evidence="1">Uncharacterized protein</fullName>
    </submittedName>
</protein>
<dbReference type="EMBL" id="RHFK02000015">
    <property type="protein sequence ID" value="TWW64868.1"/>
    <property type="molecule type" value="Genomic_DNA"/>
</dbReference>
<comment type="caution">
    <text evidence="1">The sequence shown here is derived from an EMBL/GenBank/DDBJ whole genome shotgun (WGS) entry which is preliminary data.</text>
</comment>
<keyword evidence="2" id="KW-1185">Reference proteome</keyword>
<evidence type="ECO:0000313" key="1">
    <source>
        <dbReference type="EMBL" id="TWW64868.1"/>
    </source>
</evidence>
<evidence type="ECO:0000313" key="2">
    <source>
        <dbReference type="Proteomes" id="UP000324091"/>
    </source>
</evidence>
<dbReference type="Proteomes" id="UP000324091">
    <property type="component" value="Chromosome 22"/>
</dbReference>
<gene>
    <name evidence="1" type="ORF">D4764_22G0005150</name>
</gene>
<organism evidence="1 2">
    <name type="scientific">Takifugu flavidus</name>
    <name type="common">sansaifugu</name>
    <dbReference type="NCBI Taxonomy" id="433684"/>
    <lineage>
        <taxon>Eukaryota</taxon>
        <taxon>Metazoa</taxon>
        <taxon>Chordata</taxon>
        <taxon>Craniata</taxon>
        <taxon>Vertebrata</taxon>
        <taxon>Euteleostomi</taxon>
        <taxon>Actinopterygii</taxon>
        <taxon>Neopterygii</taxon>
        <taxon>Teleostei</taxon>
        <taxon>Neoteleostei</taxon>
        <taxon>Acanthomorphata</taxon>
        <taxon>Eupercaria</taxon>
        <taxon>Tetraodontiformes</taxon>
        <taxon>Tetradontoidea</taxon>
        <taxon>Tetraodontidae</taxon>
        <taxon>Takifugu</taxon>
    </lineage>
</organism>
<accession>A0A5C6ND76</accession>